<dbReference type="AlphaFoldDB" id="A0ABD5SIW6"/>
<evidence type="ECO:0000313" key="3">
    <source>
        <dbReference type="Proteomes" id="UP001596383"/>
    </source>
</evidence>
<comment type="caution">
    <text evidence="2">The sequence shown here is derived from an EMBL/GenBank/DDBJ whole genome shotgun (WGS) entry which is preliminary data.</text>
</comment>
<protein>
    <submittedName>
        <fullName evidence="2">HalOD1 output domain-containing protein</fullName>
    </submittedName>
</protein>
<evidence type="ECO:0000313" key="2">
    <source>
        <dbReference type="EMBL" id="MFC6764824.1"/>
    </source>
</evidence>
<proteinExistence type="predicted"/>
<dbReference type="RefSeq" id="WP_273737884.1">
    <property type="nucleotide sequence ID" value="NZ_JAQIVI010000100.1"/>
</dbReference>
<accession>A0ABD5SIW6</accession>
<reference evidence="2 3" key="1">
    <citation type="journal article" date="2019" name="Int. J. Syst. Evol. Microbiol.">
        <title>The Global Catalogue of Microorganisms (GCM) 10K type strain sequencing project: providing services to taxonomists for standard genome sequencing and annotation.</title>
        <authorList>
            <consortium name="The Broad Institute Genomics Platform"/>
            <consortium name="The Broad Institute Genome Sequencing Center for Infectious Disease"/>
            <person name="Wu L."/>
            <person name="Ma J."/>
        </authorList>
    </citation>
    <scope>NUCLEOTIDE SEQUENCE [LARGE SCALE GENOMIC DNA]</scope>
    <source>
        <strain evidence="2 3">LMG 29247</strain>
    </source>
</reference>
<dbReference type="Proteomes" id="UP001596383">
    <property type="component" value="Unassembled WGS sequence"/>
</dbReference>
<dbReference type="EMBL" id="JBHSWV010000100">
    <property type="protein sequence ID" value="MFC6764824.1"/>
    <property type="molecule type" value="Genomic_DNA"/>
</dbReference>
<organism evidence="2 3">
    <name type="scientific">Natrinema soli</name>
    <dbReference type="NCBI Taxonomy" id="1930624"/>
    <lineage>
        <taxon>Archaea</taxon>
        <taxon>Methanobacteriati</taxon>
        <taxon>Methanobacteriota</taxon>
        <taxon>Stenosarchaea group</taxon>
        <taxon>Halobacteria</taxon>
        <taxon>Halobacteriales</taxon>
        <taxon>Natrialbaceae</taxon>
        <taxon>Natrinema</taxon>
    </lineage>
</organism>
<evidence type="ECO:0000259" key="1">
    <source>
        <dbReference type="Pfam" id="PF18545"/>
    </source>
</evidence>
<feature type="domain" description="Halobacterial output" evidence="1">
    <location>
        <begin position="12"/>
        <end position="76"/>
    </location>
</feature>
<dbReference type="Pfam" id="PF18545">
    <property type="entry name" value="HalOD1"/>
    <property type="match status" value="1"/>
</dbReference>
<name>A0ABD5SIW6_9EURY</name>
<gene>
    <name evidence="2" type="ORF">ACFQE6_07255</name>
</gene>
<sequence length="84" mass="9259">MTTKQLEYEWSETPPSIAIIEAIASLENCPSTELGPTHGIVLSETIDPEALDRLVTTSESMSVVFSVDKYDVKLTETMLLIRAT</sequence>
<dbReference type="InterPro" id="IPR040624">
    <property type="entry name" value="HalOD1"/>
</dbReference>
<keyword evidence="3" id="KW-1185">Reference proteome</keyword>